<dbReference type="Pfam" id="PF13087">
    <property type="entry name" value="AAA_12"/>
    <property type="match status" value="1"/>
</dbReference>
<dbReference type="PANTHER" id="PTHR10887">
    <property type="entry name" value="DNA2/NAM7 HELICASE FAMILY"/>
    <property type="match status" value="1"/>
</dbReference>
<comment type="caution">
    <text evidence="2">The sequence shown here is derived from an EMBL/GenBank/DDBJ whole genome shotgun (WGS) entry which is preliminary data.</text>
</comment>
<dbReference type="SUPFAM" id="SSF52540">
    <property type="entry name" value="P-loop containing nucleoside triphosphate hydrolases"/>
    <property type="match status" value="1"/>
</dbReference>
<dbReference type="Gene3D" id="3.40.50.300">
    <property type="entry name" value="P-loop containing nucleotide triphosphate hydrolases"/>
    <property type="match status" value="2"/>
</dbReference>
<dbReference type="InterPro" id="IPR047187">
    <property type="entry name" value="SF1_C_Upf1"/>
</dbReference>
<feature type="domain" description="DNA2/NAM7 helicase-like C-terminal" evidence="1">
    <location>
        <begin position="21"/>
        <end position="145"/>
    </location>
</feature>
<dbReference type="Proteomes" id="UP001417504">
    <property type="component" value="Unassembled WGS sequence"/>
</dbReference>
<dbReference type="CDD" id="cd18808">
    <property type="entry name" value="SF1_C_Upf1"/>
    <property type="match status" value="1"/>
</dbReference>
<evidence type="ECO:0000313" key="3">
    <source>
        <dbReference type="Proteomes" id="UP001417504"/>
    </source>
</evidence>
<gene>
    <name evidence="2" type="ORF">Sjap_023967</name>
</gene>
<protein>
    <recommendedName>
        <fullName evidence="1">DNA2/NAM7 helicase-like C-terminal domain-containing protein</fullName>
    </recommendedName>
</protein>
<dbReference type="EMBL" id="JBBNAE010000010">
    <property type="protein sequence ID" value="KAK9090790.1"/>
    <property type="molecule type" value="Genomic_DNA"/>
</dbReference>
<keyword evidence="3" id="KW-1185">Reference proteome</keyword>
<accession>A0AAP0ECL5</accession>
<name>A0AAP0ECL5_9MAGN</name>
<dbReference type="InterPro" id="IPR045055">
    <property type="entry name" value="DNA2/NAM7-like"/>
</dbReference>
<proteinExistence type="predicted"/>
<dbReference type="InterPro" id="IPR041679">
    <property type="entry name" value="DNA2/NAM7-like_C"/>
</dbReference>
<dbReference type="AlphaFoldDB" id="A0AAP0ECL5"/>
<evidence type="ECO:0000259" key="1">
    <source>
        <dbReference type="Pfam" id="PF13087"/>
    </source>
</evidence>
<organism evidence="2 3">
    <name type="scientific">Stephania japonica</name>
    <dbReference type="NCBI Taxonomy" id="461633"/>
    <lineage>
        <taxon>Eukaryota</taxon>
        <taxon>Viridiplantae</taxon>
        <taxon>Streptophyta</taxon>
        <taxon>Embryophyta</taxon>
        <taxon>Tracheophyta</taxon>
        <taxon>Spermatophyta</taxon>
        <taxon>Magnoliopsida</taxon>
        <taxon>Ranunculales</taxon>
        <taxon>Menispermaceae</taxon>
        <taxon>Menispermoideae</taxon>
        <taxon>Cissampelideae</taxon>
        <taxon>Stephania</taxon>
    </lineage>
</organism>
<dbReference type="InterPro" id="IPR027417">
    <property type="entry name" value="P-loop_NTPase"/>
</dbReference>
<reference evidence="2 3" key="1">
    <citation type="submission" date="2024-01" db="EMBL/GenBank/DDBJ databases">
        <title>Genome assemblies of Stephania.</title>
        <authorList>
            <person name="Yang L."/>
        </authorList>
    </citation>
    <scope>NUCLEOTIDE SEQUENCE [LARGE SCALE GENOMIC DNA]</scope>
    <source>
        <strain evidence="2">QJT</strain>
        <tissue evidence="2">Leaf</tissue>
    </source>
</reference>
<dbReference type="PANTHER" id="PTHR10887:SF538">
    <property type="entry name" value="HELICASE MAGATAMA 3-RELATED"/>
    <property type="match status" value="1"/>
</dbReference>
<sequence length="309" mass="35374">MGPRGGSGLDVISPIAERFGYGMSLFKRFQRAGYPVQMLKTQYRMHPAVEYLIRSFPSKEFYSEALEDGADVRDQTERSWHWYRCFGPFCFFDVEGLESQPSGSGSWVNVDEVEIILLMYNKLVTSYPELKSSSRVAIISPYRYQGREMDVAIFSCVRASQDKGIGFVADFRRMNISATSVGIRVCFSVIGEIMPPKRNQQRIEEVYDRDNLNRQIGQLIDQRMGAVVEQLTARIDQLLGQNMNRIRNHRKEPVDDEPVSKPYASFFSSENLETMNVKKAKMVEAVGQLMDEMESDAAAMYENPVEERT</sequence>
<evidence type="ECO:0000313" key="2">
    <source>
        <dbReference type="EMBL" id="KAK9090790.1"/>
    </source>
</evidence>